<dbReference type="Gene3D" id="2.40.50.140">
    <property type="entry name" value="Nucleic acid-binding proteins"/>
    <property type="match status" value="1"/>
</dbReference>
<gene>
    <name evidence="3" type="ORF">FB474_2202</name>
</gene>
<name>A0A542ZKC5_9MICO</name>
<comment type="caution">
    <text evidence="3">The sequence shown here is derived from an EMBL/GenBank/DDBJ whole genome shotgun (WGS) entry which is preliminary data.</text>
</comment>
<keyword evidence="4" id="KW-1185">Reference proteome</keyword>
<protein>
    <submittedName>
        <fullName evidence="3">Single-strand DNA-binding protein</fullName>
    </submittedName>
</protein>
<proteinExistence type="predicted"/>
<evidence type="ECO:0000313" key="4">
    <source>
        <dbReference type="Proteomes" id="UP000319514"/>
    </source>
</evidence>
<dbReference type="InterPro" id="IPR000424">
    <property type="entry name" value="Primosome_PriB/ssb"/>
</dbReference>
<dbReference type="GO" id="GO:0003697">
    <property type="term" value="F:single-stranded DNA binding"/>
    <property type="evidence" value="ECO:0007669"/>
    <property type="project" value="InterPro"/>
</dbReference>
<organism evidence="3 4">
    <name type="scientific">Oryzihumus leptocrescens</name>
    <dbReference type="NCBI Taxonomy" id="297536"/>
    <lineage>
        <taxon>Bacteria</taxon>
        <taxon>Bacillati</taxon>
        <taxon>Actinomycetota</taxon>
        <taxon>Actinomycetes</taxon>
        <taxon>Micrococcales</taxon>
        <taxon>Intrasporangiaceae</taxon>
        <taxon>Oryzihumus</taxon>
    </lineage>
</organism>
<dbReference type="Pfam" id="PF00436">
    <property type="entry name" value="SSB"/>
    <property type="match status" value="1"/>
</dbReference>
<evidence type="ECO:0000313" key="3">
    <source>
        <dbReference type="EMBL" id="TQL60805.1"/>
    </source>
</evidence>
<dbReference type="SUPFAM" id="SSF50249">
    <property type="entry name" value="Nucleic acid-binding proteins"/>
    <property type="match status" value="1"/>
</dbReference>
<dbReference type="EMBL" id="VFOQ01000001">
    <property type="protein sequence ID" value="TQL60805.1"/>
    <property type="molecule type" value="Genomic_DNA"/>
</dbReference>
<dbReference type="InterPro" id="IPR012340">
    <property type="entry name" value="NA-bd_OB-fold"/>
</dbReference>
<sequence length="128" mass="13743">MTARAAARSRATPEDEPAVNEVRLVGRVSGDPTSRDLPSGDTVVQLRVVVRRTGSQRAGARTTALVDTLDVACWGKGVQRRASRLRDGDVIEVTGALRRRFWRSPGGAASRYEVEAATVTRQQGSSAP</sequence>
<evidence type="ECO:0000256" key="2">
    <source>
        <dbReference type="PROSITE-ProRule" id="PRU00252"/>
    </source>
</evidence>
<dbReference type="Proteomes" id="UP000319514">
    <property type="component" value="Unassembled WGS sequence"/>
</dbReference>
<keyword evidence="1 2" id="KW-0238">DNA-binding</keyword>
<accession>A0A542ZKC5</accession>
<dbReference type="RefSeq" id="WP_141788656.1">
    <property type="nucleotide sequence ID" value="NZ_BAAAKX010000016.1"/>
</dbReference>
<evidence type="ECO:0000256" key="1">
    <source>
        <dbReference type="ARBA" id="ARBA00023125"/>
    </source>
</evidence>
<dbReference type="PROSITE" id="PS50935">
    <property type="entry name" value="SSB"/>
    <property type="match status" value="1"/>
</dbReference>
<reference evidence="3 4" key="1">
    <citation type="submission" date="2019-06" db="EMBL/GenBank/DDBJ databases">
        <title>Sequencing the genomes of 1000 actinobacteria strains.</title>
        <authorList>
            <person name="Klenk H.-P."/>
        </authorList>
    </citation>
    <scope>NUCLEOTIDE SEQUENCE [LARGE SCALE GENOMIC DNA]</scope>
    <source>
        <strain evidence="3 4">DSM 18082</strain>
    </source>
</reference>
<dbReference type="OrthoDB" id="5186768at2"/>
<dbReference type="AlphaFoldDB" id="A0A542ZKC5"/>